<dbReference type="InterPro" id="IPR003010">
    <property type="entry name" value="C-N_Hydrolase"/>
</dbReference>
<dbReference type="VEuPathDB" id="FungiDB:HMPREF1541_09077"/>
<dbReference type="EMBL" id="KB822725">
    <property type="protein sequence ID" value="ETN36799.1"/>
    <property type="molecule type" value="Genomic_DNA"/>
</dbReference>
<organism evidence="3 4">
    <name type="scientific">Cyphellophora europaea (strain CBS 101466)</name>
    <name type="common">Phialophora europaea</name>
    <dbReference type="NCBI Taxonomy" id="1220924"/>
    <lineage>
        <taxon>Eukaryota</taxon>
        <taxon>Fungi</taxon>
        <taxon>Dikarya</taxon>
        <taxon>Ascomycota</taxon>
        <taxon>Pezizomycotina</taxon>
        <taxon>Eurotiomycetes</taxon>
        <taxon>Chaetothyriomycetidae</taxon>
        <taxon>Chaetothyriales</taxon>
        <taxon>Cyphellophoraceae</taxon>
        <taxon>Cyphellophora</taxon>
    </lineage>
</organism>
<dbReference type="InterPro" id="IPR050345">
    <property type="entry name" value="Aliph_Amidase/BUP"/>
</dbReference>
<sequence length="371" mass="41278">MEPITNITNGTNGAGPSRKIVVAGAQLGPIDVPTARSEVIARIFKLMDEAKTKGVKLFVLPEIALVTFFPRHLITNPEELEKYFEREVDGDPAKAHNMKPVFDKAREYGMDLSIGYAECADASGDKHEHYNTNVYYSAAADKVIAKYRKVHLPGTVEPYERPDATNQLEKRYFKPGNLGFKAFRAPGLVESPLTKASGKAANDKETLGRGDPIMGMMICNDRRWPEAWRPYGLQGVEMVLCGYNTTGWAPELLGTNPKIKTKEMAKNEALFHNKLSVQHGSYSNACWSINVAKCGMEDGKYPLIGGSCIVDPDGEVVIEAKTEGDELLVWECDLDFCKRGKGKVFAFERHRRPEHYGIMVEQTGVKEPDFL</sequence>
<feature type="domain" description="CN hydrolase" evidence="2">
    <location>
        <begin position="20"/>
        <end position="336"/>
    </location>
</feature>
<dbReference type="GeneID" id="19976416"/>
<evidence type="ECO:0000259" key="2">
    <source>
        <dbReference type="PROSITE" id="PS50263"/>
    </source>
</evidence>
<name>W2RM36_CYPE1</name>
<dbReference type="Gene3D" id="3.60.110.10">
    <property type="entry name" value="Carbon-nitrogen hydrolase"/>
    <property type="match status" value="1"/>
</dbReference>
<dbReference type="HOGENOM" id="CLU_030130_0_0_1"/>
<keyword evidence="1" id="KW-0378">Hydrolase</keyword>
<dbReference type="PANTHER" id="PTHR43674">
    <property type="entry name" value="NITRILASE C965.09-RELATED"/>
    <property type="match status" value="1"/>
</dbReference>
<dbReference type="AlphaFoldDB" id="W2RM36"/>
<dbReference type="Pfam" id="PF00795">
    <property type="entry name" value="CN_hydrolase"/>
    <property type="match status" value="1"/>
</dbReference>
<evidence type="ECO:0000313" key="3">
    <source>
        <dbReference type="EMBL" id="ETN36799.1"/>
    </source>
</evidence>
<evidence type="ECO:0000256" key="1">
    <source>
        <dbReference type="ARBA" id="ARBA00022801"/>
    </source>
</evidence>
<proteinExistence type="predicted"/>
<reference evidence="3 4" key="1">
    <citation type="submission" date="2013-03" db="EMBL/GenBank/DDBJ databases">
        <title>The Genome Sequence of Phialophora europaea CBS 101466.</title>
        <authorList>
            <consortium name="The Broad Institute Genomics Platform"/>
            <person name="Cuomo C."/>
            <person name="de Hoog S."/>
            <person name="Gorbushina A."/>
            <person name="Walker B."/>
            <person name="Young S.K."/>
            <person name="Zeng Q."/>
            <person name="Gargeya S."/>
            <person name="Fitzgerald M."/>
            <person name="Haas B."/>
            <person name="Abouelleil A."/>
            <person name="Allen A.W."/>
            <person name="Alvarado L."/>
            <person name="Arachchi H.M."/>
            <person name="Berlin A.M."/>
            <person name="Chapman S.B."/>
            <person name="Gainer-Dewar J."/>
            <person name="Goldberg J."/>
            <person name="Griggs A."/>
            <person name="Gujja S."/>
            <person name="Hansen M."/>
            <person name="Howarth C."/>
            <person name="Imamovic A."/>
            <person name="Ireland A."/>
            <person name="Larimer J."/>
            <person name="McCowan C."/>
            <person name="Murphy C."/>
            <person name="Pearson M."/>
            <person name="Poon T.W."/>
            <person name="Priest M."/>
            <person name="Roberts A."/>
            <person name="Saif S."/>
            <person name="Shea T."/>
            <person name="Sisk P."/>
            <person name="Sykes S."/>
            <person name="Wortman J."/>
            <person name="Nusbaum C."/>
            <person name="Birren B."/>
        </authorList>
    </citation>
    <scope>NUCLEOTIDE SEQUENCE [LARGE SCALE GENOMIC DNA]</scope>
    <source>
        <strain evidence="3 4">CBS 101466</strain>
    </source>
</reference>
<keyword evidence="4" id="KW-1185">Reference proteome</keyword>
<dbReference type="PANTHER" id="PTHR43674:SF12">
    <property type="entry name" value="NITRILASE C965.09-RELATED"/>
    <property type="match status" value="1"/>
</dbReference>
<dbReference type="STRING" id="1220924.W2RM36"/>
<dbReference type="PROSITE" id="PS50263">
    <property type="entry name" value="CN_HYDROLASE"/>
    <property type="match status" value="1"/>
</dbReference>
<dbReference type="eggNOG" id="KOG0806">
    <property type="taxonomic scope" value="Eukaryota"/>
</dbReference>
<accession>W2RM36</accession>
<dbReference type="SUPFAM" id="SSF56317">
    <property type="entry name" value="Carbon-nitrogen hydrolase"/>
    <property type="match status" value="1"/>
</dbReference>
<evidence type="ECO:0000313" key="4">
    <source>
        <dbReference type="Proteomes" id="UP000030752"/>
    </source>
</evidence>
<dbReference type="OrthoDB" id="412018at2759"/>
<dbReference type="Proteomes" id="UP000030752">
    <property type="component" value="Unassembled WGS sequence"/>
</dbReference>
<protein>
    <recommendedName>
        <fullName evidence="2">CN hydrolase domain-containing protein</fullName>
    </recommendedName>
</protein>
<dbReference type="GO" id="GO:0016811">
    <property type="term" value="F:hydrolase activity, acting on carbon-nitrogen (but not peptide) bonds, in linear amides"/>
    <property type="evidence" value="ECO:0007669"/>
    <property type="project" value="TreeGrafter"/>
</dbReference>
<dbReference type="RefSeq" id="XP_008721617.1">
    <property type="nucleotide sequence ID" value="XM_008723395.1"/>
</dbReference>
<dbReference type="InParanoid" id="W2RM36"/>
<dbReference type="InterPro" id="IPR036526">
    <property type="entry name" value="C-N_Hydrolase_sf"/>
</dbReference>
<gene>
    <name evidence="3" type="ORF">HMPREF1541_09077</name>
</gene>